<accession>A0A9D3YHA6</accession>
<reference evidence="1" key="1">
    <citation type="journal article" date="2019" name="bioRxiv">
        <title>The Genome of the Zebra Mussel, Dreissena polymorpha: A Resource for Invasive Species Research.</title>
        <authorList>
            <person name="McCartney M.A."/>
            <person name="Auch B."/>
            <person name="Kono T."/>
            <person name="Mallez S."/>
            <person name="Zhang Y."/>
            <person name="Obille A."/>
            <person name="Becker A."/>
            <person name="Abrahante J.E."/>
            <person name="Garbe J."/>
            <person name="Badalamenti J.P."/>
            <person name="Herman A."/>
            <person name="Mangelson H."/>
            <person name="Liachko I."/>
            <person name="Sullivan S."/>
            <person name="Sone E.D."/>
            <person name="Koren S."/>
            <person name="Silverstein K.A.T."/>
            <person name="Beckman K.B."/>
            <person name="Gohl D.M."/>
        </authorList>
    </citation>
    <scope>NUCLEOTIDE SEQUENCE</scope>
    <source>
        <strain evidence="1">Duluth1</strain>
        <tissue evidence="1">Whole animal</tissue>
    </source>
</reference>
<comment type="caution">
    <text evidence="1">The sequence shown here is derived from an EMBL/GenBank/DDBJ whole genome shotgun (WGS) entry which is preliminary data.</text>
</comment>
<dbReference type="Proteomes" id="UP000828390">
    <property type="component" value="Unassembled WGS sequence"/>
</dbReference>
<proteinExistence type="predicted"/>
<gene>
    <name evidence="1" type="ORF">DPMN_086123</name>
</gene>
<evidence type="ECO:0000313" key="2">
    <source>
        <dbReference type="Proteomes" id="UP000828390"/>
    </source>
</evidence>
<name>A0A9D3YHA6_DREPO</name>
<dbReference type="EMBL" id="JAIWYP010000016">
    <property type="protein sequence ID" value="KAH3698580.1"/>
    <property type="molecule type" value="Genomic_DNA"/>
</dbReference>
<protein>
    <submittedName>
        <fullName evidence="1">Uncharacterized protein</fullName>
    </submittedName>
</protein>
<evidence type="ECO:0000313" key="1">
    <source>
        <dbReference type="EMBL" id="KAH3698580.1"/>
    </source>
</evidence>
<dbReference type="AlphaFoldDB" id="A0A9D3YHA6"/>
<organism evidence="1 2">
    <name type="scientific">Dreissena polymorpha</name>
    <name type="common">Zebra mussel</name>
    <name type="synonym">Mytilus polymorpha</name>
    <dbReference type="NCBI Taxonomy" id="45954"/>
    <lineage>
        <taxon>Eukaryota</taxon>
        <taxon>Metazoa</taxon>
        <taxon>Spiralia</taxon>
        <taxon>Lophotrochozoa</taxon>
        <taxon>Mollusca</taxon>
        <taxon>Bivalvia</taxon>
        <taxon>Autobranchia</taxon>
        <taxon>Heteroconchia</taxon>
        <taxon>Euheterodonta</taxon>
        <taxon>Imparidentia</taxon>
        <taxon>Neoheterodontei</taxon>
        <taxon>Myida</taxon>
        <taxon>Dreissenoidea</taxon>
        <taxon>Dreissenidae</taxon>
        <taxon>Dreissena</taxon>
    </lineage>
</organism>
<reference evidence="1" key="2">
    <citation type="submission" date="2020-11" db="EMBL/GenBank/DDBJ databases">
        <authorList>
            <person name="McCartney M.A."/>
            <person name="Auch B."/>
            <person name="Kono T."/>
            <person name="Mallez S."/>
            <person name="Becker A."/>
            <person name="Gohl D.M."/>
            <person name="Silverstein K.A.T."/>
            <person name="Koren S."/>
            <person name="Bechman K.B."/>
            <person name="Herman A."/>
            <person name="Abrahante J.E."/>
            <person name="Garbe J."/>
        </authorList>
    </citation>
    <scope>NUCLEOTIDE SEQUENCE</scope>
    <source>
        <strain evidence="1">Duluth1</strain>
        <tissue evidence="1">Whole animal</tissue>
    </source>
</reference>
<keyword evidence="2" id="KW-1185">Reference proteome</keyword>
<sequence>MTQSDLHVSGHCLASSDVVYEQEDSEEGNNVTDCPDEVKEKLHQAKSEIMFDIPGSMCSVT</sequence>